<dbReference type="RefSeq" id="XP_040499707.1">
    <property type="nucleotide sequence ID" value="XM_040643773.1"/>
</dbReference>
<evidence type="ECO:0000256" key="1">
    <source>
        <dbReference type="SAM" id="MobiDB-lite"/>
    </source>
</evidence>
<dbReference type="GeneID" id="121105777"/>
<feature type="compositionally biased region" description="Polar residues" evidence="1">
    <location>
        <begin position="50"/>
        <end position="60"/>
    </location>
</feature>
<feature type="region of interest" description="Disordered" evidence="1">
    <location>
        <begin position="118"/>
        <end position="169"/>
    </location>
</feature>
<name>A0A8M1GXZ3_URSMA</name>
<feature type="region of interest" description="Disordered" evidence="1">
    <location>
        <begin position="42"/>
        <end position="77"/>
    </location>
</feature>
<gene>
    <name evidence="3" type="primary">LOC121105777</name>
</gene>
<evidence type="ECO:0000313" key="2">
    <source>
        <dbReference type="Proteomes" id="UP000261680"/>
    </source>
</evidence>
<keyword evidence="2" id="KW-1185">Reference proteome</keyword>
<evidence type="ECO:0000313" key="3">
    <source>
        <dbReference type="RefSeq" id="XP_040499707.1"/>
    </source>
</evidence>
<dbReference type="Proteomes" id="UP000261680">
    <property type="component" value="Unplaced"/>
</dbReference>
<dbReference type="AlphaFoldDB" id="A0A8M1GXZ3"/>
<protein>
    <submittedName>
        <fullName evidence="3">Uncharacterized protein LOC121105777 isoform X3</fullName>
    </submittedName>
</protein>
<reference evidence="3" key="1">
    <citation type="submission" date="2025-08" db="UniProtKB">
        <authorList>
            <consortium name="RefSeq"/>
        </authorList>
    </citation>
    <scope>IDENTIFICATION</scope>
    <source>
        <tissue evidence="3">Whole blood</tissue>
    </source>
</reference>
<proteinExistence type="predicted"/>
<accession>A0A8M1GXZ3</accession>
<sequence length="169" mass="18080">MESLADTLHLVTCYQRQQESPAVRRPSGSLLCEPGVAQVPAPSHRPELSFSRSASQTHGCQRTPGREKCKVTDGGHGRGVDPCARAWESCGMESPGIPGALQSRQLDSLWPGVTGAARGHRVRGKEAQFPSSNTRPLQETRDPETPLPTASGAASACRQVSRSHTTASW</sequence>
<organism evidence="2 3">
    <name type="scientific">Ursus maritimus</name>
    <name type="common">Polar bear</name>
    <name type="synonym">Thalarctos maritimus</name>
    <dbReference type="NCBI Taxonomy" id="29073"/>
    <lineage>
        <taxon>Eukaryota</taxon>
        <taxon>Metazoa</taxon>
        <taxon>Chordata</taxon>
        <taxon>Craniata</taxon>
        <taxon>Vertebrata</taxon>
        <taxon>Euteleostomi</taxon>
        <taxon>Mammalia</taxon>
        <taxon>Eutheria</taxon>
        <taxon>Laurasiatheria</taxon>
        <taxon>Carnivora</taxon>
        <taxon>Caniformia</taxon>
        <taxon>Ursidae</taxon>
        <taxon>Ursus</taxon>
    </lineage>
</organism>
<feature type="compositionally biased region" description="Polar residues" evidence="1">
    <location>
        <begin position="158"/>
        <end position="169"/>
    </location>
</feature>
<feature type="compositionally biased region" description="Basic and acidic residues" evidence="1">
    <location>
        <begin position="64"/>
        <end position="77"/>
    </location>
</feature>